<feature type="domain" description="4Fe-4S ferredoxin-type" evidence="1">
    <location>
        <begin position="861"/>
        <end position="892"/>
    </location>
</feature>
<organism evidence="2 3">
    <name type="scientific">Flagellimonas pacifica</name>
    <dbReference type="NCBI Taxonomy" id="1247520"/>
    <lineage>
        <taxon>Bacteria</taxon>
        <taxon>Pseudomonadati</taxon>
        <taxon>Bacteroidota</taxon>
        <taxon>Flavobacteriia</taxon>
        <taxon>Flavobacteriales</taxon>
        <taxon>Flavobacteriaceae</taxon>
        <taxon>Flagellimonas</taxon>
    </lineage>
</organism>
<dbReference type="RefSeq" id="WP_097046497.1">
    <property type="nucleotide sequence ID" value="NZ_OBEH01000004.1"/>
</dbReference>
<name>A0A285MV48_9FLAO</name>
<dbReference type="Gene3D" id="3.30.2070.10">
    <property type="entry name" value="Formate dehydrogenase/DMSO reductase"/>
    <property type="match status" value="1"/>
</dbReference>
<reference evidence="3" key="1">
    <citation type="submission" date="2017-09" db="EMBL/GenBank/DDBJ databases">
        <authorList>
            <person name="Varghese N."/>
            <person name="Submissions S."/>
        </authorList>
    </citation>
    <scope>NUCLEOTIDE SEQUENCE [LARGE SCALE GENOMIC DNA]</scope>
    <source>
        <strain evidence="3">DSM 25885</strain>
    </source>
</reference>
<dbReference type="Gene3D" id="3.30.70.20">
    <property type="match status" value="2"/>
</dbReference>
<protein>
    <submittedName>
        <fullName evidence="2">Quinol:cytochrome c oxidoreductase iron-sulfur protein</fullName>
    </submittedName>
</protein>
<gene>
    <name evidence="2" type="ORF">SAMN06265377_2885</name>
</gene>
<keyword evidence="3" id="KW-1185">Reference proteome</keyword>
<dbReference type="PANTHER" id="PTHR42783">
    <property type="entry name" value="GLUTAMATE SYNTHASE [NADPH] SMALL CHAIN"/>
    <property type="match status" value="1"/>
</dbReference>
<dbReference type="Gene3D" id="3.40.50.740">
    <property type="match status" value="1"/>
</dbReference>
<proteinExistence type="predicted"/>
<accession>A0A285MV48</accession>
<dbReference type="NCBIfam" id="TIGR04519">
    <property type="entry name" value="MoCo_extend_TAT"/>
    <property type="match status" value="1"/>
</dbReference>
<feature type="domain" description="4Fe-4S ferredoxin-type" evidence="1">
    <location>
        <begin position="893"/>
        <end position="922"/>
    </location>
</feature>
<dbReference type="Pfam" id="PF13247">
    <property type="entry name" value="Fer4_11"/>
    <property type="match status" value="1"/>
</dbReference>
<dbReference type="InterPro" id="IPR030948">
    <property type="entry name" value="TAT_var_transloc_signal_dom"/>
</dbReference>
<dbReference type="PROSITE" id="PS51379">
    <property type="entry name" value="4FE4S_FER_2"/>
    <property type="match status" value="3"/>
</dbReference>
<dbReference type="PANTHER" id="PTHR42783:SF3">
    <property type="entry name" value="GLUTAMATE SYNTHASE [NADPH] SMALL CHAIN-RELATED"/>
    <property type="match status" value="1"/>
</dbReference>
<dbReference type="EMBL" id="OBEH01000004">
    <property type="protein sequence ID" value="SNZ01055.1"/>
    <property type="molecule type" value="Genomic_DNA"/>
</dbReference>
<dbReference type="AlphaFoldDB" id="A0A285MV48"/>
<evidence type="ECO:0000313" key="2">
    <source>
        <dbReference type="EMBL" id="SNZ01055.1"/>
    </source>
</evidence>
<evidence type="ECO:0000313" key="3">
    <source>
        <dbReference type="Proteomes" id="UP000219048"/>
    </source>
</evidence>
<dbReference type="SUPFAM" id="SSF54862">
    <property type="entry name" value="4Fe-4S ferredoxins"/>
    <property type="match status" value="1"/>
</dbReference>
<dbReference type="Proteomes" id="UP000219048">
    <property type="component" value="Unassembled WGS sequence"/>
</dbReference>
<dbReference type="CDD" id="cd10551">
    <property type="entry name" value="PsrB"/>
    <property type="match status" value="1"/>
</dbReference>
<dbReference type="InterPro" id="IPR017896">
    <property type="entry name" value="4Fe4S_Fe-S-bd"/>
</dbReference>
<dbReference type="SUPFAM" id="SSF53706">
    <property type="entry name" value="Formate dehydrogenase/DMSO reductase, domains 1-3"/>
    <property type="match status" value="1"/>
</dbReference>
<evidence type="ECO:0000259" key="1">
    <source>
        <dbReference type="PROSITE" id="PS51379"/>
    </source>
</evidence>
<sequence length="1043" mass="114544">MASNKKYWKSEAELNPNDSIVEALRQNEFAEEIPVDEFLGDKENLSATTTNRRDFLKYVGFSTAAATVAACEGPVHKSIPYVVQPDNIVPGVANYYATTIANGYDFASILVKTREGRPIKIENNTEAKVGGSANARVQASVLTLYDSKRVQGPMANGEPIDWKELDDAVKAKLRSLKGSGKQIVLMTQTYASPSTDKLIADFKAEYGGNVNHVVYDAISEDAALNAFNAAYGERALADYDFEKADVIVSFGADFLGDWQGGGYDGGYAKGRVPKNGKMSKHIQLESNMTLTGGNADKRYPMTPTQQKIALAKLYGKLNGSNVGGGTSDVDAAVENIAAQIKKARNKAVVVTGLNDVNAQAVVLAINELLASEAFDTENPKYVRQGDVAKVNKLVADMNAGRVGALIMDGVNPVYSLPNSADFVSGLDKVGISVSFAFNNDETAQSSDYIAAAPHYLESWGDAQLKKGHYSLMQPAIRELFDTRQFQNALLTWMGSEQTYYDYIKETWSTSLLQGSDWNKALQDGVFIGAITEVASDDAEQATIDSSEVEEVQSGIAPIASAIRSLVNSTSSGTELVLYSKVGMGDGRQANNPWLQEFPDPISRVSWDNYMTISKADAEALEMENFNVADGGLNGSYAKLTVDGVVLDNVPVIIQPGQAKDTVGLSFGYGKQAGMQYEMATGVNAYTLYKNFSDVQSVKIEKAEGVHEFACVQLHKTLMGRGDIIKETTLEIFNTKDHQEWNHMPQVTLNHQEIPVTSPDADMWEEFDRSIGHHFNLSIDLNACTGCGACVIACHAENNVPVVGKEEVRKSRDMHWLRIDRYYSSEETFEQDDEKKEGMDGLWGDNGSLGGFREMEDASANPQVAFQPVMCQHCNHAPCETVCPVAATSHGRQGQNQMAYNRCVGTRYCANNCPYKVRRFNWFLYFDNDEFDFNMNNDLGKMVINPDVNVRSRGVMEKCSMCIQMTQKTILDAKRDGRAIKDGEFQTACSAACSSGAMVFGDVNDKDSKVSELKEDDRMYHLLEHVGTKPNVFYHVKVRNTNEA</sequence>
<dbReference type="OrthoDB" id="9779457at2"/>
<feature type="domain" description="4Fe-4S ferredoxin-type" evidence="1">
    <location>
        <begin position="774"/>
        <end position="804"/>
    </location>
</feature>